<dbReference type="OrthoDB" id="433457at2759"/>
<dbReference type="InterPro" id="IPR036322">
    <property type="entry name" value="WD40_repeat_dom_sf"/>
</dbReference>
<dbReference type="Gene3D" id="2.130.10.10">
    <property type="entry name" value="YVTN repeat-like/Quinoprotein amine dehydrogenase"/>
    <property type="match status" value="1"/>
</dbReference>
<dbReference type="Proteomes" id="UP000005018">
    <property type="component" value="Chromosome 3"/>
</dbReference>
<dbReference type="RefSeq" id="XP_003868587.1">
    <property type="nucleotide sequence ID" value="XM_003868539.1"/>
</dbReference>
<sequence>MLVLTETSNRSRTTSLSLVVNLKDKRMLLLAQRSNIEVYLCEEESLSSIATWKLEHCVRSWAKFSWNSRNYVILIDSEYNVKLIELSNFNPYRAHSKIAITSIVKLSTQGQRVSPNLDAPILFPVGELDPEYIILHSFYSNIQIFSVKDALDPSSTVVPYTRSTGQIDIKQIVNLIENSDTRINDGAKKGSNSCTLAMLYKDITSAYYLRYLDFSGTRLTLNVSRQLASFEEEPSLIQPCIQQPGGLIVYTSSSMFYFPPERFRHISTSRETKNIFISTKTHDAHVIVTMNKPGRGKHKTIYKCFESIDAQRTLLTSNTGETFLLYMDLQVSTYNSLIVNQINMINLDYTTIPISYGLHHVQGNQFFQASKTSKSILFEILPTRPNINILDSIEGNPPVIDLKEAKNGELFACQGGWDGGQLRRYTFPRCNYNVTNTAKISDGPLKIIGESSDQYIFGDSTEGNQNTILRALIASLTPVSNGDQIEKDIISVSKIEEHTIVLSSSGLKIDDDKKVEEQIAFGQIQAREGVAWMVTTDYQLHVYDFSQNASGIHYIINQCHSKGDEISSVDVYHDEDTYWVLISLLSGKYKILNMCSQQQKLVYEGSSDHAVYSSCIFVEKSLKTIEAVSVYIFLSFTTGEVEQVKFELSNEMLTPTKAVSEKVSDIPYSWKRSNKRIVGFNSEGLVVPKKSKSLDQFGFTKIERSNVVDINLDNTEANRSIVAFDDGTIEKWEIEFRELTQLQDFQSLYSDRLFVKCLPIATKYVVVVAYDTTISPGEIRTELMLINSKTLEIYDVFKFHDSTEVVDLCETPEFIRVDAVAGFICLPSNAKHPVAIFKIWNDQIKLFEKFHISGLSISDDLKFASITYVPSFHLGNYMITGSLNFFCSLYNANGFHLRAIPGSLVPAPSFGLTSTIAGPRYLIADVTAGISSYSMVELDSEKGVSIPNTAERCLTTMSHTLSKTNNDYHVAGYSSGNVVVFNSYRGEFEKEMIKFLIDGDQVNSITGSNGEEAATLRIARIGTLNGGIFTLNKIVDQNWEEAIKKCKEELNIYAREKSISTFKIKELECFDLGSSGPIGIIDGRVLLDFFGNNDSENDDKFPSLVANKSILQKIYCQCCL</sequence>
<dbReference type="KEGG" id="cot:CORT_0C03070"/>
<dbReference type="eggNOG" id="ENOG502SFW4">
    <property type="taxonomic scope" value="Eukaryota"/>
</dbReference>
<proteinExistence type="predicted"/>
<evidence type="ECO:0008006" key="3">
    <source>
        <dbReference type="Google" id="ProtNLM"/>
    </source>
</evidence>
<reference evidence="1 2" key="1">
    <citation type="journal article" date="2012" name="PLoS ONE">
        <title>Sequence and analysis of the genome of the pathogenic yeast Candida orthopsilosis.</title>
        <authorList>
            <person name="Riccombeni A."/>
            <person name="Vidanes G."/>
            <person name="Proux-Wera E."/>
            <person name="Wolfe K.H."/>
            <person name="Butler G."/>
        </authorList>
    </citation>
    <scope>NUCLEOTIDE SEQUENCE [LARGE SCALE GENOMIC DNA]</scope>
    <source>
        <strain evidence="1 2">Co 90-125</strain>
    </source>
</reference>
<name>H8X3P5_CANO9</name>
<evidence type="ECO:0000313" key="2">
    <source>
        <dbReference type="Proteomes" id="UP000005018"/>
    </source>
</evidence>
<protein>
    <recommendedName>
        <fullName evidence="3">Cleavage/polyadenylation specificity factor A subunit N-terminal domain-containing protein</fullName>
    </recommendedName>
</protein>
<keyword evidence="2" id="KW-1185">Reference proteome</keyword>
<accession>H8X3P5</accession>
<dbReference type="InterPro" id="IPR015943">
    <property type="entry name" value="WD40/YVTN_repeat-like_dom_sf"/>
</dbReference>
<dbReference type="GeneID" id="14539247"/>
<organism evidence="1 2">
    <name type="scientific">Candida orthopsilosis (strain 90-125)</name>
    <name type="common">Yeast</name>
    <dbReference type="NCBI Taxonomy" id="1136231"/>
    <lineage>
        <taxon>Eukaryota</taxon>
        <taxon>Fungi</taxon>
        <taxon>Dikarya</taxon>
        <taxon>Ascomycota</taxon>
        <taxon>Saccharomycotina</taxon>
        <taxon>Pichiomycetes</taxon>
        <taxon>Debaryomycetaceae</taxon>
        <taxon>Candida/Lodderomyces clade</taxon>
        <taxon>Candida</taxon>
    </lineage>
</organism>
<dbReference type="EMBL" id="HE681721">
    <property type="protein sequence ID" value="CCG25683.1"/>
    <property type="molecule type" value="Genomic_DNA"/>
</dbReference>
<dbReference type="SUPFAM" id="SSF50978">
    <property type="entry name" value="WD40 repeat-like"/>
    <property type="match status" value="1"/>
</dbReference>
<dbReference type="HOGENOM" id="CLU_281596_0_0_1"/>
<gene>
    <name evidence="1" type="ORF">CORT_0C03070</name>
</gene>
<dbReference type="AlphaFoldDB" id="H8X3P5"/>
<evidence type="ECO:0000313" key="1">
    <source>
        <dbReference type="EMBL" id="CCG25683.1"/>
    </source>
</evidence>